<keyword evidence="1" id="KW-1133">Transmembrane helix</keyword>
<comment type="caution">
    <text evidence="2">The sequence shown here is derived from an EMBL/GenBank/DDBJ whole genome shotgun (WGS) entry which is preliminary data.</text>
</comment>
<evidence type="ECO:0000313" key="2">
    <source>
        <dbReference type="EMBL" id="KAF9525195.1"/>
    </source>
</evidence>
<feature type="transmembrane region" description="Helical" evidence="1">
    <location>
        <begin position="198"/>
        <end position="217"/>
    </location>
</feature>
<dbReference type="AlphaFoldDB" id="A0A9P6E9Z5"/>
<gene>
    <name evidence="2" type="ORF">CPB83DRAFT_559505</name>
</gene>
<feature type="transmembrane region" description="Helical" evidence="1">
    <location>
        <begin position="84"/>
        <end position="105"/>
    </location>
</feature>
<organism evidence="2 3">
    <name type="scientific">Crepidotus variabilis</name>
    <dbReference type="NCBI Taxonomy" id="179855"/>
    <lineage>
        <taxon>Eukaryota</taxon>
        <taxon>Fungi</taxon>
        <taxon>Dikarya</taxon>
        <taxon>Basidiomycota</taxon>
        <taxon>Agaricomycotina</taxon>
        <taxon>Agaricomycetes</taxon>
        <taxon>Agaricomycetidae</taxon>
        <taxon>Agaricales</taxon>
        <taxon>Agaricineae</taxon>
        <taxon>Crepidotaceae</taxon>
        <taxon>Crepidotus</taxon>
    </lineage>
</organism>
<keyword evidence="3" id="KW-1185">Reference proteome</keyword>
<sequence length="220" mass="24768">MTGNAGTIHRHSGSLISVSLGLDIFMSSTVMASLRTPGPKYPESAHRIAQMDKTQFERTIDEQEPRRDGSTDSSRKIMIRRAHVESSAVISALFAATAAQLLGVFKSDINLETFLPIFVFIYAGLLFNISAVLCSFVYTQMYAIDRSKVQTKLRRSCWRANVVYYHWLLSFLGGTCAILASISLYVSVSSHLNQVFRVLVYLAVVFWAGIVPFYWIFWTM</sequence>
<name>A0A9P6E9Z5_9AGAR</name>
<protein>
    <submittedName>
        <fullName evidence="2">Uncharacterized protein</fullName>
    </submittedName>
</protein>
<proteinExistence type="predicted"/>
<feature type="transmembrane region" description="Helical" evidence="1">
    <location>
        <begin position="117"/>
        <end position="141"/>
    </location>
</feature>
<feature type="transmembrane region" description="Helical" evidence="1">
    <location>
        <begin position="162"/>
        <end position="186"/>
    </location>
</feature>
<accession>A0A9P6E9Z5</accession>
<evidence type="ECO:0000313" key="3">
    <source>
        <dbReference type="Proteomes" id="UP000807306"/>
    </source>
</evidence>
<dbReference type="EMBL" id="MU157887">
    <property type="protein sequence ID" value="KAF9525195.1"/>
    <property type="molecule type" value="Genomic_DNA"/>
</dbReference>
<keyword evidence="1" id="KW-0812">Transmembrane</keyword>
<keyword evidence="1" id="KW-0472">Membrane</keyword>
<dbReference type="OrthoDB" id="3225366at2759"/>
<evidence type="ECO:0000256" key="1">
    <source>
        <dbReference type="SAM" id="Phobius"/>
    </source>
</evidence>
<reference evidence="2" key="1">
    <citation type="submission" date="2020-11" db="EMBL/GenBank/DDBJ databases">
        <authorList>
            <consortium name="DOE Joint Genome Institute"/>
            <person name="Ahrendt S."/>
            <person name="Riley R."/>
            <person name="Andreopoulos W."/>
            <person name="Labutti K."/>
            <person name="Pangilinan J."/>
            <person name="Ruiz-Duenas F.J."/>
            <person name="Barrasa J.M."/>
            <person name="Sanchez-Garcia M."/>
            <person name="Camarero S."/>
            <person name="Miyauchi S."/>
            <person name="Serrano A."/>
            <person name="Linde D."/>
            <person name="Babiker R."/>
            <person name="Drula E."/>
            <person name="Ayuso-Fernandez I."/>
            <person name="Pacheco R."/>
            <person name="Padilla G."/>
            <person name="Ferreira P."/>
            <person name="Barriuso J."/>
            <person name="Kellner H."/>
            <person name="Castanera R."/>
            <person name="Alfaro M."/>
            <person name="Ramirez L."/>
            <person name="Pisabarro A.G."/>
            <person name="Kuo A."/>
            <person name="Tritt A."/>
            <person name="Lipzen A."/>
            <person name="He G."/>
            <person name="Yan M."/>
            <person name="Ng V."/>
            <person name="Cullen D."/>
            <person name="Martin F."/>
            <person name="Rosso M.-N."/>
            <person name="Henrissat B."/>
            <person name="Hibbett D."/>
            <person name="Martinez A.T."/>
            <person name="Grigoriev I.V."/>
        </authorList>
    </citation>
    <scope>NUCLEOTIDE SEQUENCE</scope>
    <source>
        <strain evidence="2">CBS 506.95</strain>
    </source>
</reference>
<dbReference type="Proteomes" id="UP000807306">
    <property type="component" value="Unassembled WGS sequence"/>
</dbReference>